<dbReference type="GO" id="GO:0005737">
    <property type="term" value="C:cytoplasm"/>
    <property type="evidence" value="ECO:0007669"/>
    <property type="project" value="TreeGrafter"/>
</dbReference>
<organism evidence="3 4">
    <name type="scientific">Aquatica leii</name>
    <dbReference type="NCBI Taxonomy" id="1421715"/>
    <lineage>
        <taxon>Eukaryota</taxon>
        <taxon>Metazoa</taxon>
        <taxon>Ecdysozoa</taxon>
        <taxon>Arthropoda</taxon>
        <taxon>Hexapoda</taxon>
        <taxon>Insecta</taxon>
        <taxon>Pterygota</taxon>
        <taxon>Neoptera</taxon>
        <taxon>Endopterygota</taxon>
        <taxon>Coleoptera</taxon>
        <taxon>Polyphaga</taxon>
        <taxon>Elateriformia</taxon>
        <taxon>Elateroidea</taxon>
        <taxon>Lampyridae</taxon>
        <taxon>Luciolinae</taxon>
        <taxon>Aquatica</taxon>
    </lineage>
</organism>
<protein>
    <recommendedName>
        <fullName evidence="2">Rho-GAP domain-containing protein</fullName>
    </recommendedName>
</protein>
<dbReference type="PANTHER" id="PTHR23176:SF129">
    <property type="entry name" value="RHO GTPASE ACTIVATING PROTEIN AT 16F, ISOFORM E-RELATED"/>
    <property type="match status" value="1"/>
</dbReference>
<evidence type="ECO:0000313" key="4">
    <source>
        <dbReference type="Proteomes" id="UP001353858"/>
    </source>
</evidence>
<dbReference type="SMART" id="SM00324">
    <property type="entry name" value="RhoGAP"/>
    <property type="match status" value="2"/>
</dbReference>
<dbReference type="PROSITE" id="PS50238">
    <property type="entry name" value="RHOGAP"/>
    <property type="match status" value="2"/>
</dbReference>
<dbReference type="GO" id="GO:0007165">
    <property type="term" value="P:signal transduction"/>
    <property type="evidence" value="ECO:0007669"/>
    <property type="project" value="InterPro"/>
</dbReference>
<evidence type="ECO:0000256" key="1">
    <source>
        <dbReference type="ARBA" id="ARBA00022468"/>
    </source>
</evidence>
<dbReference type="Proteomes" id="UP001353858">
    <property type="component" value="Unassembled WGS sequence"/>
</dbReference>
<reference evidence="4" key="1">
    <citation type="submission" date="2023-01" db="EMBL/GenBank/DDBJ databases">
        <title>Key to firefly adult light organ development and bioluminescence: homeobox transcription factors regulate luciferase expression and transportation to peroxisome.</title>
        <authorList>
            <person name="Fu X."/>
        </authorList>
    </citation>
    <scope>NUCLEOTIDE SEQUENCE [LARGE SCALE GENOMIC DNA]</scope>
</reference>
<name>A0AAN7SQB6_9COLE</name>
<feature type="domain" description="Rho-GAP" evidence="2">
    <location>
        <begin position="327"/>
        <end position="517"/>
    </location>
</feature>
<evidence type="ECO:0000313" key="3">
    <source>
        <dbReference type="EMBL" id="KAK4877935.1"/>
    </source>
</evidence>
<dbReference type="AlphaFoldDB" id="A0AAN7SQB6"/>
<dbReference type="SUPFAM" id="SSF48350">
    <property type="entry name" value="GTPase activation domain, GAP"/>
    <property type="match status" value="2"/>
</dbReference>
<dbReference type="InterPro" id="IPR000198">
    <property type="entry name" value="RhoGAP_dom"/>
</dbReference>
<sequence length="850" mass="98610">MYKYRTSLENWLENLRYLTENYDPYVVPDSRVDCRMNRESVEGEVYENIWNCTTDFEETKLHFGKVCRISFEFNDAVEDFCVEPVVLTHVDFGIPTSIVQWKSELMYEYSSEDEDLQEYASLEKINEERTNVNLNQTQPFPIETATVDVRHNECIVKKSFRSQTVHEYALGNLQQQLGTCDEDPIDIKGVVKIYFDGVSKKLGKNNWLRIVNDQMLLVSDKEESVLVDCLSQTRYKPISKKEVTIVKTNEDLCKIYKLQFDNVKDLNVAIVDLESYYGIERSFIGKSESVEEKSQIRYKLLKLLGKRSSKDLLEKKGILKNEPIFGNTLRHLYEMYKNEVPDFVIRIMQLIELPRNISSVGLYRASGNLATIQKIRFHIDKNNLKILDEFKNDIDVLTGSLKLFFRELKEPLIPHKIYEDLSKYIDLEITPKIEDNVKNIVNKMDKAHKRTLLTLLDHLLKVESCNEENRMDVYNISIVWGPTLIWPPDNCYDNILLSHTNANKVVELLLNVYKRNEPTNKLSKGSGPKNALIMELNENLTHVLRKDSVGKSTESLTKSKSLSEKESNLDLDVLCAATKEKIPEFLLKTIPLIERGIDQEHLYKKQGSSEKLARIRKKLGKNKSGLNSLEKYNVYDLTSAMKNFFVDLKAPLIPKDIFNLLVQATDERLEITKLRNTKRELIASEIPHRETLDYLLKHLVEVSRHEESNKMSKHNLAVEWAPIICRSFLDNYEFSFGCCVQVFETLLQIYDSNTVINMELDQGIDNRLGRSDLSYLGRSPDKSPNQVLPTAVKRRPKLNKNESSLYRASRIVINTFSLYDNVRYSDDRKAEATILDETKKNKSMEDRTKL</sequence>
<proteinExistence type="predicted"/>
<dbReference type="GO" id="GO:0005096">
    <property type="term" value="F:GTPase activator activity"/>
    <property type="evidence" value="ECO:0007669"/>
    <property type="project" value="UniProtKB-KW"/>
</dbReference>
<feature type="domain" description="Rho-GAP" evidence="2">
    <location>
        <begin position="569"/>
        <end position="754"/>
    </location>
</feature>
<comment type="caution">
    <text evidence="3">The sequence shown here is derived from an EMBL/GenBank/DDBJ whole genome shotgun (WGS) entry which is preliminary data.</text>
</comment>
<dbReference type="EMBL" id="JARPUR010000004">
    <property type="protein sequence ID" value="KAK4877935.1"/>
    <property type="molecule type" value="Genomic_DNA"/>
</dbReference>
<dbReference type="Gene3D" id="1.10.555.10">
    <property type="entry name" value="Rho GTPase activation protein"/>
    <property type="match status" value="2"/>
</dbReference>
<evidence type="ECO:0000259" key="2">
    <source>
        <dbReference type="PROSITE" id="PS50238"/>
    </source>
</evidence>
<dbReference type="PANTHER" id="PTHR23176">
    <property type="entry name" value="RHO/RAC/CDC GTPASE-ACTIVATING PROTEIN"/>
    <property type="match status" value="1"/>
</dbReference>
<keyword evidence="4" id="KW-1185">Reference proteome</keyword>
<dbReference type="InterPro" id="IPR050729">
    <property type="entry name" value="Rho-GAP"/>
</dbReference>
<accession>A0AAN7SQB6</accession>
<gene>
    <name evidence="3" type="ORF">RN001_010441</name>
</gene>
<dbReference type="Pfam" id="PF00620">
    <property type="entry name" value="RhoGAP"/>
    <property type="match status" value="2"/>
</dbReference>
<dbReference type="InterPro" id="IPR008936">
    <property type="entry name" value="Rho_GTPase_activation_prot"/>
</dbReference>
<dbReference type="CDD" id="cd00159">
    <property type="entry name" value="RhoGAP"/>
    <property type="match status" value="1"/>
</dbReference>
<keyword evidence="1" id="KW-0343">GTPase activation</keyword>